<dbReference type="EMBL" id="JBHMFI010000001">
    <property type="protein sequence ID" value="MFB9072016.1"/>
    <property type="molecule type" value="Genomic_DNA"/>
</dbReference>
<feature type="compositionally biased region" description="Basic residues" evidence="1">
    <location>
        <begin position="80"/>
        <end position="90"/>
    </location>
</feature>
<feature type="compositionally biased region" description="Pro residues" evidence="1">
    <location>
        <begin position="27"/>
        <end position="36"/>
    </location>
</feature>
<feature type="region of interest" description="Disordered" evidence="1">
    <location>
        <begin position="1"/>
        <end position="90"/>
    </location>
</feature>
<proteinExistence type="predicted"/>
<sequence length="90" mass="9246">MPRGVPPANRPAAGTPSRSRTPGSGAEPPPAPPGPEVVPRRGTRSTPSPAARRRATGTGRPAGVPGGRLSPGNPPAVPRLRSRARARWPR</sequence>
<name>A0ABV5FZA4_9MICC</name>
<accession>A0ABV5FZA4</accession>
<dbReference type="Proteomes" id="UP001589575">
    <property type="component" value="Unassembled WGS sequence"/>
</dbReference>
<reference evidence="2 3" key="1">
    <citation type="submission" date="2024-09" db="EMBL/GenBank/DDBJ databases">
        <authorList>
            <person name="Sun Q."/>
            <person name="Mori K."/>
        </authorList>
    </citation>
    <scope>NUCLEOTIDE SEQUENCE [LARGE SCALE GENOMIC DNA]</scope>
    <source>
        <strain evidence="2 3">CCM 7609</strain>
    </source>
</reference>
<evidence type="ECO:0000313" key="3">
    <source>
        <dbReference type="Proteomes" id="UP001589575"/>
    </source>
</evidence>
<feature type="compositionally biased region" description="Low complexity" evidence="1">
    <location>
        <begin position="44"/>
        <end position="63"/>
    </location>
</feature>
<evidence type="ECO:0000313" key="2">
    <source>
        <dbReference type="EMBL" id="MFB9072016.1"/>
    </source>
</evidence>
<keyword evidence="3" id="KW-1185">Reference proteome</keyword>
<gene>
    <name evidence="2" type="ORF">ACFFX0_12690</name>
</gene>
<protein>
    <submittedName>
        <fullName evidence="2">Uncharacterized protein</fullName>
    </submittedName>
</protein>
<comment type="caution">
    <text evidence="2">The sequence shown here is derived from an EMBL/GenBank/DDBJ whole genome shotgun (WGS) entry which is preliminary data.</text>
</comment>
<organism evidence="2 3">
    <name type="scientific">Citricoccus parietis</name>
    <dbReference type="NCBI Taxonomy" id="592307"/>
    <lineage>
        <taxon>Bacteria</taxon>
        <taxon>Bacillati</taxon>
        <taxon>Actinomycetota</taxon>
        <taxon>Actinomycetes</taxon>
        <taxon>Micrococcales</taxon>
        <taxon>Micrococcaceae</taxon>
        <taxon>Citricoccus</taxon>
    </lineage>
</organism>
<evidence type="ECO:0000256" key="1">
    <source>
        <dbReference type="SAM" id="MobiDB-lite"/>
    </source>
</evidence>